<dbReference type="GO" id="GO:0002181">
    <property type="term" value="P:cytoplasmic translation"/>
    <property type="evidence" value="ECO:0007669"/>
    <property type="project" value="TreeGrafter"/>
</dbReference>
<evidence type="ECO:0000256" key="2">
    <source>
        <dbReference type="ARBA" id="ARBA00022980"/>
    </source>
</evidence>
<accession>A0AA35ZER4</accession>
<evidence type="ECO:0000256" key="1">
    <source>
        <dbReference type="ARBA" id="ARBA00008889"/>
    </source>
</evidence>
<dbReference type="PANTHER" id="PTHR45699:SF3">
    <property type="entry name" value="LARGE RIBOSOMAL SUBUNIT PROTEIN UL10"/>
    <property type="match status" value="1"/>
</dbReference>
<dbReference type="Proteomes" id="UP001177003">
    <property type="component" value="Chromosome 6"/>
</dbReference>
<keyword evidence="3" id="KW-0687">Ribonucleoprotein</keyword>
<sequence>MEASKFVTEKKKDERRFTGGYIKLHSTRMYIKKTGNKASQNLIPLFVGSVGLIFTKGDLKEVSEEVAKYKVEAPMHVRLVAPMDTVVPPDNTSLDPSHTSFF</sequence>
<dbReference type="EMBL" id="OX465082">
    <property type="protein sequence ID" value="CAI9290779.1"/>
    <property type="molecule type" value="Genomic_DNA"/>
</dbReference>
<reference evidence="4" key="1">
    <citation type="submission" date="2023-04" db="EMBL/GenBank/DDBJ databases">
        <authorList>
            <person name="Vijverberg K."/>
            <person name="Xiong W."/>
            <person name="Schranz E."/>
        </authorList>
    </citation>
    <scope>NUCLEOTIDE SEQUENCE</scope>
</reference>
<dbReference type="PANTHER" id="PTHR45699">
    <property type="entry name" value="60S ACIDIC RIBOSOMAL PROTEIN P0"/>
    <property type="match status" value="1"/>
</dbReference>
<dbReference type="GO" id="GO:0003735">
    <property type="term" value="F:structural constituent of ribosome"/>
    <property type="evidence" value="ECO:0007669"/>
    <property type="project" value="TreeGrafter"/>
</dbReference>
<evidence type="ECO:0000313" key="5">
    <source>
        <dbReference type="Proteomes" id="UP001177003"/>
    </source>
</evidence>
<dbReference type="InterPro" id="IPR050323">
    <property type="entry name" value="Ribosomal_protein_uL10"/>
</dbReference>
<dbReference type="GO" id="GO:0070180">
    <property type="term" value="F:large ribosomal subunit rRNA binding"/>
    <property type="evidence" value="ECO:0007669"/>
    <property type="project" value="TreeGrafter"/>
</dbReference>
<proteinExistence type="inferred from homology"/>
<gene>
    <name evidence="4" type="ORF">LSALG_LOCUS29957</name>
</gene>
<comment type="similarity">
    <text evidence="1">Belongs to the universal ribosomal protein uL10 family.</text>
</comment>
<dbReference type="AlphaFoldDB" id="A0AA35ZER4"/>
<keyword evidence="5" id="KW-1185">Reference proteome</keyword>
<protein>
    <submittedName>
        <fullName evidence="4">Uncharacterized protein</fullName>
    </submittedName>
</protein>
<dbReference type="Gene3D" id="3.30.70.1730">
    <property type="match status" value="1"/>
</dbReference>
<dbReference type="GO" id="GO:0022625">
    <property type="term" value="C:cytosolic large ribosomal subunit"/>
    <property type="evidence" value="ECO:0007669"/>
    <property type="project" value="TreeGrafter"/>
</dbReference>
<dbReference type="GO" id="GO:0000027">
    <property type="term" value="P:ribosomal large subunit assembly"/>
    <property type="evidence" value="ECO:0007669"/>
    <property type="project" value="TreeGrafter"/>
</dbReference>
<name>A0AA35ZER4_LACSI</name>
<keyword evidence="2" id="KW-0689">Ribosomal protein</keyword>
<evidence type="ECO:0000313" key="4">
    <source>
        <dbReference type="EMBL" id="CAI9290779.1"/>
    </source>
</evidence>
<organism evidence="4 5">
    <name type="scientific">Lactuca saligna</name>
    <name type="common">Willowleaf lettuce</name>
    <dbReference type="NCBI Taxonomy" id="75948"/>
    <lineage>
        <taxon>Eukaryota</taxon>
        <taxon>Viridiplantae</taxon>
        <taxon>Streptophyta</taxon>
        <taxon>Embryophyta</taxon>
        <taxon>Tracheophyta</taxon>
        <taxon>Spermatophyta</taxon>
        <taxon>Magnoliopsida</taxon>
        <taxon>eudicotyledons</taxon>
        <taxon>Gunneridae</taxon>
        <taxon>Pentapetalae</taxon>
        <taxon>asterids</taxon>
        <taxon>campanulids</taxon>
        <taxon>Asterales</taxon>
        <taxon>Asteraceae</taxon>
        <taxon>Cichorioideae</taxon>
        <taxon>Cichorieae</taxon>
        <taxon>Lactucinae</taxon>
        <taxon>Lactuca</taxon>
    </lineage>
</organism>
<dbReference type="InterPro" id="IPR043141">
    <property type="entry name" value="Ribosomal_uL10-like_sf"/>
</dbReference>
<evidence type="ECO:0000256" key="3">
    <source>
        <dbReference type="ARBA" id="ARBA00023274"/>
    </source>
</evidence>